<evidence type="ECO:0000259" key="1">
    <source>
        <dbReference type="Pfam" id="PF17667"/>
    </source>
</evidence>
<keyword evidence="3" id="KW-1185">Reference proteome</keyword>
<dbReference type="AlphaFoldDB" id="A0A8S0WR26"/>
<organism evidence="2 3">
    <name type="scientific">Cyclocybe aegerita</name>
    <name type="common">Black poplar mushroom</name>
    <name type="synonym">Agrocybe aegerita</name>
    <dbReference type="NCBI Taxonomy" id="1973307"/>
    <lineage>
        <taxon>Eukaryota</taxon>
        <taxon>Fungi</taxon>
        <taxon>Dikarya</taxon>
        <taxon>Basidiomycota</taxon>
        <taxon>Agaricomycotina</taxon>
        <taxon>Agaricomycetes</taxon>
        <taxon>Agaricomycetidae</taxon>
        <taxon>Agaricales</taxon>
        <taxon>Agaricineae</taxon>
        <taxon>Bolbitiaceae</taxon>
        <taxon>Cyclocybe</taxon>
    </lineage>
</organism>
<dbReference type="PANTHER" id="PTHR38248">
    <property type="entry name" value="FUNK1 6"/>
    <property type="match status" value="1"/>
</dbReference>
<proteinExistence type="predicted"/>
<evidence type="ECO:0000313" key="3">
    <source>
        <dbReference type="Proteomes" id="UP000467700"/>
    </source>
</evidence>
<gene>
    <name evidence="2" type="ORF">AAE3_LOCUS5562</name>
</gene>
<reference evidence="2 3" key="1">
    <citation type="submission" date="2020-01" db="EMBL/GenBank/DDBJ databases">
        <authorList>
            <person name="Gupta K D."/>
        </authorList>
    </citation>
    <scope>NUCLEOTIDE SEQUENCE [LARGE SCALE GENOMIC DNA]</scope>
</reference>
<evidence type="ECO:0000313" key="2">
    <source>
        <dbReference type="EMBL" id="CAA7263352.1"/>
    </source>
</evidence>
<dbReference type="Pfam" id="PF17667">
    <property type="entry name" value="Pkinase_fungal"/>
    <property type="match status" value="1"/>
</dbReference>
<dbReference type="InterPro" id="IPR040976">
    <property type="entry name" value="Pkinase_fungal"/>
</dbReference>
<feature type="domain" description="Fungal-type protein kinase" evidence="1">
    <location>
        <begin position="55"/>
        <end position="227"/>
    </location>
</feature>
<dbReference type="Proteomes" id="UP000467700">
    <property type="component" value="Unassembled WGS sequence"/>
</dbReference>
<dbReference type="OrthoDB" id="3182677at2759"/>
<comment type="caution">
    <text evidence="2">The sequence shown here is derived from an EMBL/GenBank/DDBJ whole genome shotgun (WGS) entry which is preliminary data.</text>
</comment>
<sequence>MTTHRHHHHTLNFGPTSESASWWPHETIFMVAAAGFPPKVIPSIQYLLPPQYRYSLVDAKSSAELCEALIHTVLGWFSFYQAGYLHRDISIRTVFLCPSPAEQRAFEISADFHQTATKSVEDLTLLLKGILVDECSYQLNDIEEKIMRVEQLVQELGVTTTCSAFIIDSDMAIPWETCLDSGRDNQEILGNPEFVSSQFAQSMEDGTKYLQSPVDDLFSIYWVALWAILNNVHTKQSEDELWWRMKITKGSEARAAASVNICGLVDPEETSHSPIVQQWSPVLDSWFQSLDRLDKDWRRQDARLSRRLNSRADFYLPLFHYFALRGVADFLEMIKPHYTRLRTCLPFA</sequence>
<name>A0A8S0WR26_CYCAE</name>
<protein>
    <recommendedName>
        <fullName evidence="1">Fungal-type protein kinase domain-containing protein</fullName>
    </recommendedName>
</protein>
<accession>A0A8S0WR26</accession>
<dbReference type="EMBL" id="CACVBS010000039">
    <property type="protein sequence ID" value="CAA7263352.1"/>
    <property type="molecule type" value="Genomic_DNA"/>
</dbReference>
<dbReference type="PANTHER" id="PTHR38248:SF2">
    <property type="entry name" value="FUNK1 11"/>
    <property type="match status" value="1"/>
</dbReference>